<dbReference type="Gene3D" id="1.20.1250.20">
    <property type="entry name" value="MFS general substrate transporter like domains"/>
    <property type="match status" value="2"/>
</dbReference>
<evidence type="ECO:0000256" key="5">
    <source>
        <dbReference type="SAM" id="Phobius"/>
    </source>
</evidence>
<protein>
    <submittedName>
        <fullName evidence="7">MFS transporter</fullName>
    </submittedName>
</protein>
<evidence type="ECO:0000313" key="7">
    <source>
        <dbReference type="EMBL" id="PVZ94834.1"/>
    </source>
</evidence>
<accession>A0A2V1HX41</accession>
<feature type="transmembrane region" description="Helical" evidence="5">
    <location>
        <begin position="96"/>
        <end position="114"/>
    </location>
</feature>
<dbReference type="InterPro" id="IPR020846">
    <property type="entry name" value="MFS_dom"/>
</dbReference>
<keyword evidence="3 5" id="KW-1133">Transmembrane helix</keyword>
<dbReference type="PROSITE" id="PS00216">
    <property type="entry name" value="SUGAR_TRANSPORT_1"/>
    <property type="match status" value="1"/>
</dbReference>
<comment type="caution">
    <text evidence="7">The sequence shown here is derived from an EMBL/GenBank/DDBJ whole genome shotgun (WGS) entry which is preliminary data.</text>
</comment>
<dbReference type="PANTHER" id="PTHR23528">
    <property type="match status" value="1"/>
</dbReference>
<dbReference type="EMBL" id="QEOP01000002">
    <property type="protein sequence ID" value="PVZ94834.1"/>
    <property type="molecule type" value="Genomic_DNA"/>
</dbReference>
<dbReference type="PANTHER" id="PTHR23528:SF1">
    <property type="entry name" value="MAJOR FACILITATOR SUPERFAMILY (MFS) PROFILE DOMAIN-CONTAINING PROTEIN"/>
    <property type="match status" value="1"/>
</dbReference>
<dbReference type="SUPFAM" id="SSF103473">
    <property type="entry name" value="MFS general substrate transporter"/>
    <property type="match status" value="1"/>
</dbReference>
<feature type="transmembrane region" description="Helical" evidence="5">
    <location>
        <begin position="59"/>
        <end position="84"/>
    </location>
</feature>
<evidence type="ECO:0000256" key="1">
    <source>
        <dbReference type="ARBA" id="ARBA00004651"/>
    </source>
</evidence>
<name>A0A2V1HX41_9MICO</name>
<reference evidence="7 8" key="1">
    <citation type="submission" date="2018-05" db="EMBL/GenBank/DDBJ databases">
        <title>Amnibacterium sp. M8JJ-5, whole genome shotgun sequence.</title>
        <authorList>
            <person name="Tuo L."/>
        </authorList>
    </citation>
    <scope>NUCLEOTIDE SEQUENCE [LARGE SCALE GENOMIC DNA]</scope>
    <source>
        <strain evidence="7 8">M8JJ-5</strain>
    </source>
</reference>
<keyword evidence="2 5" id="KW-0812">Transmembrane</keyword>
<dbReference type="InterPro" id="IPR011701">
    <property type="entry name" value="MFS"/>
</dbReference>
<feature type="transmembrane region" description="Helical" evidence="5">
    <location>
        <begin position="392"/>
        <end position="411"/>
    </location>
</feature>
<dbReference type="PROSITE" id="PS50850">
    <property type="entry name" value="MFS"/>
    <property type="match status" value="1"/>
</dbReference>
<evidence type="ECO:0000256" key="3">
    <source>
        <dbReference type="ARBA" id="ARBA00022989"/>
    </source>
</evidence>
<keyword evidence="4 5" id="KW-0472">Membrane</keyword>
<feature type="transmembrane region" description="Helical" evidence="5">
    <location>
        <begin position="364"/>
        <end position="386"/>
    </location>
</feature>
<feature type="transmembrane region" description="Helical" evidence="5">
    <location>
        <begin position="155"/>
        <end position="178"/>
    </location>
</feature>
<dbReference type="AlphaFoldDB" id="A0A2V1HX41"/>
<organism evidence="7 8">
    <name type="scientific">Amnibacterium flavum</name>
    <dbReference type="NCBI Taxonomy" id="2173173"/>
    <lineage>
        <taxon>Bacteria</taxon>
        <taxon>Bacillati</taxon>
        <taxon>Actinomycetota</taxon>
        <taxon>Actinomycetes</taxon>
        <taxon>Micrococcales</taxon>
        <taxon>Microbacteriaceae</taxon>
        <taxon>Amnibacterium</taxon>
    </lineage>
</organism>
<feature type="transmembrane region" description="Helical" evidence="5">
    <location>
        <begin position="184"/>
        <end position="203"/>
    </location>
</feature>
<dbReference type="GO" id="GO:0022857">
    <property type="term" value="F:transmembrane transporter activity"/>
    <property type="evidence" value="ECO:0007669"/>
    <property type="project" value="InterPro"/>
</dbReference>
<feature type="transmembrane region" description="Helical" evidence="5">
    <location>
        <begin position="325"/>
        <end position="343"/>
    </location>
</feature>
<gene>
    <name evidence="7" type="ORF">DDQ50_07815</name>
</gene>
<feature type="transmembrane region" description="Helical" evidence="5">
    <location>
        <begin position="271"/>
        <end position="289"/>
    </location>
</feature>
<feature type="transmembrane region" description="Helical" evidence="5">
    <location>
        <begin position="20"/>
        <end position="39"/>
    </location>
</feature>
<evidence type="ECO:0000256" key="4">
    <source>
        <dbReference type="ARBA" id="ARBA00023136"/>
    </source>
</evidence>
<sequence>MRDGGAGVIETIPPRTTRSWTPLFGVAWLGVWLAQLTPIQLLLPAQIDRLAPGDWLDSVIAFGVISGIAGLFALIAFPVAGALSDLTRSRFGRRRTWIVIGAGVFAAGLVLLGFQHDYLGIGIAWTITLVGFCVISSALTALIGDLIPVSRRGTISAWIGGPQALGTILGLLLVTEVFTGVLDGYLAVAAVLVVLVIPFVATTPDEPSTIRTRPSLHSLLAGMWIDPRQHPDFAFTLAGRVLVNLGNALGTTLLLYFLLYGLGDENAEDDLVLLSLVYLVFLIAATFLGGMLSDRLGRRRLFVGVAAVFQGVAAAMLIVSPSLPTTFVGGALLGLGYGCFLSVDQALATQVLPDPESRGKDLGIMNVAMAVPQAMGPLVGAGLVAATGGFGAVFGAAAVLSIAGAVVVSRVKGVR</sequence>
<keyword evidence="8" id="KW-1185">Reference proteome</keyword>
<dbReference type="OrthoDB" id="7584869at2"/>
<dbReference type="InterPro" id="IPR036259">
    <property type="entry name" value="MFS_trans_sf"/>
</dbReference>
<evidence type="ECO:0000313" key="8">
    <source>
        <dbReference type="Proteomes" id="UP000244893"/>
    </source>
</evidence>
<dbReference type="GO" id="GO:0005886">
    <property type="term" value="C:plasma membrane"/>
    <property type="evidence" value="ECO:0007669"/>
    <property type="project" value="UniProtKB-SubCell"/>
</dbReference>
<dbReference type="Proteomes" id="UP000244893">
    <property type="component" value="Unassembled WGS sequence"/>
</dbReference>
<feature type="transmembrane region" description="Helical" evidence="5">
    <location>
        <begin position="237"/>
        <end position="259"/>
    </location>
</feature>
<feature type="domain" description="Major facilitator superfamily (MFS) profile" evidence="6">
    <location>
        <begin position="232"/>
        <end position="415"/>
    </location>
</feature>
<dbReference type="InterPro" id="IPR005829">
    <property type="entry name" value="Sugar_transporter_CS"/>
</dbReference>
<feature type="transmembrane region" description="Helical" evidence="5">
    <location>
        <begin position="120"/>
        <end position="143"/>
    </location>
</feature>
<dbReference type="Pfam" id="PF07690">
    <property type="entry name" value="MFS_1"/>
    <property type="match status" value="1"/>
</dbReference>
<feature type="transmembrane region" description="Helical" evidence="5">
    <location>
        <begin position="301"/>
        <end position="319"/>
    </location>
</feature>
<evidence type="ECO:0000256" key="2">
    <source>
        <dbReference type="ARBA" id="ARBA00022692"/>
    </source>
</evidence>
<comment type="subcellular location">
    <subcellularLocation>
        <location evidence="1">Cell membrane</location>
        <topology evidence="1">Multi-pass membrane protein</topology>
    </subcellularLocation>
</comment>
<evidence type="ECO:0000259" key="6">
    <source>
        <dbReference type="PROSITE" id="PS50850"/>
    </source>
</evidence>
<proteinExistence type="predicted"/>